<accession>A0A1S4KPI3</accession>
<comment type="similarity">
    <text evidence="2">Belongs to the SLC34A transporter family.</text>
</comment>
<comment type="subcellular location">
    <subcellularLocation>
        <location evidence="1">Apical cell membrane</location>
        <topology evidence="1">Multi-pass membrane protein</topology>
    </subcellularLocation>
</comment>
<evidence type="ECO:0000256" key="4">
    <source>
        <dbReference type="ARBA" id="ARBA00022692"/>
    </source>
</evidence>
<evidence type="ECO:0000256" key="1">
    <source>
        <dbReference type="ARBA" id="ARBA00004424"/>
    </source>
</evidence>
<evidence type="ECO:0000313" key="8">
    <source>
        <dbReference type="Proteomes" id="UP000001555"/>
    </source>
</evidence>
<name>A0A1S4KPI3_IXOSC</name>
<sequence>FLVSTVGKMVVLLVCWYLFLVSMDLMGSSFKLLADRTKGGAVVQTDVIGSPVVGILTGLLVTVLVQSSSSSTSITITLVGSRCERSRTISNICAV</sequence>
<dbReference type="EMBL" id="ABJB010194308">
    <property type="status" value="NOT_ANNOTATED_CDS"/>
    <property type="molecule type" value="Genomic_DNA"/>
</dbReference>
<evidence type="ECO:0000313" key="7">
    <source>
        <dbReference type="EnsemblMetazoa" id="ISCW002102-PA"/>
    </source>
</evidence>
<protein>
    <submittedName>
        <fullName evidence="7">Uncharacterized protein</fullName>
    </submittedName>
</protein>
<organism evidence="7 8">
    <name type="scientific">Ixodes scapularis</name>
    <name type="common">Black-legged tick</name>
    <name type="synonym">Deer tick</name>
    <dbReference type="NCBI Taxonomy" id="6945"/>
    <lineage>
        <taxon>Eukaryota</taxon>
        <taxon>Metazoa</taxon>
        <taxon>Ecdysozoa</taxon>
        <taxon>Arthropoda</taxon>
        <taxon>Chelicerata</taxon>
        <taxon>Arachnida</taxon>
        <taxon>Acari</taxon>
        <taxon>Parasitiformes</taxon>
        <taxon>Ixodida</taxon>
        <taxon>Ixodoidea</taxon>
        <taxon>Ixodidae</taxon>
        <taxon>Ixodinae</taxon>
        <taxon>Ixodes</taxon>
    </lineage>
</organism>
<dbReference type="EnsemblMetazoa" id="ISCW002102-RA">
    <property type="protein sequence ID" value="ISCW002102-PA"/>
    <property type="gene ID" value="ISCW002102"/>
</dbReference>
<dbReference type="InterPro" id="IPR003841">
    <property type="entry name" value="Na/Pi_transpt"/>
</dbReference>
<proteinExistence type="inferred from homology"/>
<dbReference type="PANTHER" id="PTHR10010:SF46">
    <property type="entry name" value="SODIUM-DEPENDENT PHOSPHATE TRANSPORT PROTEIN 2B"/>
    <property type="match status" value="1"/>
</dbReference>
<dbReference type="GO" id="GO:0016324">
    <property type="term" value="C:apical plasma membrane"/>
    <property type="evidence" value="ECO:0007669"/>
    <property type="project" value="UniProtKB-SubCell"/>
</dbReference>
<evidence type="ECO:0000256" key="3">
    <source>
        <dbReference type="ARBA" id="ARBA00022475"/>
    </source>
</evidence>
<dbReference type="PANTHER" id="PTHR10010">
    <property type="entry name" value="SOLUTE CARRIER FAMILY 34 SODIUM PHOSPHATE , MEMBER 2-RELATED"/>
    <property type="match status" value="1"/>
</dbReference>
<dbReference type="GO" id="GO:0005436">
    <property type="term" value="F:sodium:phosphate symporter activity"/>
    <property type="evidence" value="ECO:0007669"/>
    <property type="project" value="InterPro"/>
</dbReference>
<keyword evidence="6" id="KW-0472">Membrane</keyword>
<dbReference type="VEuPathDB" id="VectorBase:ISCI002102"/>
<dbReference type="VEuPathDB" id="VectorBase:ISCW002102"/>
<keyword evidence="3" id="KW-1003">Cell membrane</keyword>
<evidence type="ECO:0000256" key="2">
    <source>
        <dbReference type="ARBA" id="ARBA00005808"/>
    </source>
</evidence>
<dbReference type="GO" id="GO:0044341">
    <property type="term" value="P:sodium-dependent phosphate transport"/>
    <property type="evidence" value="ECO:0007669"/>
    <property type="project" value="InterPro"/>
</dbReference>
<dbReference type="Pfam" id="PF02690">
    <property type="entry name" value="Na_Pi_cotrans"/>
    <property type="match status" value="1"/>
</dbReference>
<dbReference type="Proteomes" id="UP000001555">
    <property type="component" value="Unassembled WGS sequence"/>
</dbReference>
<keyword evidence="5" id="KW-1133">Transmembrane helix</keyword>
<reference evidence="8" key="1">
    <citation type="submission" date="2008-03" db="EMBL/GenBank/DDBJ databases">
        <title>Annotation of Ixodes scapularis.</title>
        <authorList>
            <consortium name="Ixodes scapularis Genome Project Consortium"/>
            <person name="Caler E."/>
            <person name="Hannick L.I."/>
            <person name="Bidwell S."/>
            <person name="Joardar V."/>
            <person name="Thiagarajan M."/>
            <person name="Amedeo P."/>
            <person name="Galinsky K.J."/>
            <person name="Schobel S."/>
            <person name="Inman J."/>
            <person name="Hostetler J."/>
            <person name="Miller J."/>
            <person name="Hammond M."/>
            <person name="Megy K."/>
            <person name="Lawson D."/>
            <person name="Kodira C."/>
            <person name="Sutton G."/>
            <person name="Meyer J."/>
            <person name="Hill C.A."/>
            <person name="Birren B."/>
            <person name="Nene V."/>
            <person name="Collins F."/>
            <person name="Alarcon-Chaidez F."/>
            <person name="Wikel S."/>
            <person name="Strausberg R."/>
        </authorList>
    </citation>
    <scope>NUCLEOTIDE SEQUENCE [LARGE SCALE GENOMIC DNA]</scope>
    <source>
        <strain evidence="8">Wikel</strain>
    </source>
</reference>
<keyword evidence="4" id="KW-0812">Transmembrane</keyword>
<evidence type="ECO:0000256" key="6">
    <source>
        <dbReference type="ARBA" id="ARBA00023136"/>
    </source>
</evidence>
<evidence type="ECO:0000256" key="5">
    <source>
        <dbReference type="ARBA" id="ARBA00022989"/>
    </source>
</evidence>
<reference evidence="7" key="2">
    <citation type="submission" date="2020-05" db="UniProtKB">
        <authorList>
            <consortium name="EnsemblMetazoa"/>
        </authorList>
    </citation>
    <scope>IDENTIFICATION</scope>
    <source>
        <strain evidence="7">wikel</strain>
    </source>
</reference>
<keyword evidence="8" id="KW-1185">Reference proteome</keyword>
<dbReference type="AlphaFoldDB" id="A0A1S4KPI3"/>
<dbReference type="InParanoid" id="A0A1S4KPI3"/>